<reference evidence="2" key="1">
    <citation type="journal article" date="2011" name="PLoS Pathog.">
        <title>Multiple candidate effectors from the oomycete pathogen Hyaloperonospora arabidopsidis suppress host plant immunity.</title>
        <authorList>
            <person name="Fabro G."/>
            <person name="Steinbrenner J."/>
            <person name="Coates M."/>
            <person name="Ishaque N."/>
            <person name="Baxter L."/>
            <person name="Studholme D.J."/>
            <person name="Koerner E."/>
            <person name="Allen R."/>
            <person name="Piquerez S.J.M."/>
            <person name="Rougon-Cardoso A."/>
            <person name="Greenshields D."/>
            <person name="Lei R."/>
            <person name="Badel J.L."/>
            <person name="Caillaud M.C."/>
            <person name="Van den Ackerveken G."/>
            <person name="Parker J.E."/>
            <person name="Beynon J."/>
            <person name="Jones J.D.G."/>
        </authorList>
    </citation>
    <scope>NUCLEOTIDE SEQUENCE</scope>
    <source>
        <strain evidence="2">Emoy2</strain>
        <tissue evidence="2">Conidiospore</tissue>
    </source>
</reference>
<feature type="region of interest" description="Disordered" evidence="1">
    <location>
        <begin position="1"/>
        <end position="45"/>
    </location>
</feature>
<evidence type="ECO:0000313" key="2">
    <source>
        <dbReference type="EMBL" id="CCC55837.1"/>
    </source>
</evidence>
<accession>G3C9R1</accession>
<dbReference type="AlphaFoldDB" id="G3C9R1"/>
<dbReference type="EMBL" id="HE574759">
    <property type="protein sequence ID" value="CCC55837.1"/>
    <property type="molecule type" value="mRNA"/>
</dbReference>
<feature type="compositionally biased region" description="Basic and acidic residues" evidence="1">
    <location>
        <begin position="33"/>
        <end position="45"/>
    </location>
</feature>
<name>G3C9R1_HYAAE</name>
<organism evidence="2">
    <name type="scientific">Hyaloperonospora arabidopsidis (strain Emoy2)</name>
    <name type="common">Downy mildew agent</name>
    <name type="synonym">Peronospora arabidopsidis</name>
    <dbReference type="NCBI Taxonomy" id="559515"/>
    <lineage>
        <taxon>Eukaryota</taxon>
        <taxon>Sar</taxon>
        <taxon>Stramenopiles</taxon>
        <taxon>Oomycota</taxon>
        <taxon>Peronosporomycetes</taxon>
        <taxon>Peronosporales</taxon>
        <taxon>Peronosporaceae</taxon>
        <taxon>Hyaloperonospora</taxon>
    </lineage>
</organism>
<gene>
    <name evidence="2" type="primary">RxL79</name>
</gene>
<feature type="non-terminal residue" evidence="2">
    <location>
        <position position="1"/>
    </location>
</feature>
<evidence type="ECO:0000256" key="1">
    <source>
        <dbReference type="SAM" id="MobiDB-lite"/>
    </source>
</evidence>
<sequence>LPARVAGTLPQSATSVQDKATESTVSGKRALRSKKDTKGAADEERALLSPSILEPLSTKMKSSTDWMAQTRKGASFSVSGVSQKELGESKDVVVRLENLQRDFQKSTEQMTIDMARDLTFSGATRKVGRGITWLPLNRVLQDRKYREWLETMSKRDAYAAKLEELIAAAKKRVDGINPAI</sequence>
<protein>
    <submittedName>
        <fullName evidence="2">RxLR effector candidate</fullName>
    </submittedName>
</protein>
<proteinExistence type="evidence at transcript level"/>
<feature type="compositionally biased region" description="Polar residues" evidence="1">
    <location>
        <begin position="9"/>
        <end position="26"/>
    </location>
</feature>